<dbReference type="PANTHER" id="PTHR10131:SF94">
    <property type="entry name" value="TNF RECEPTOR-ASSOCIATED FACTOR 4"/>
    <property type="match status" value="1"/>
</dbReference>
<keyword evidence="4" id="KW-0677">Repeat</keyword>
<dbReference type="InterPro" id="IPR001841">
    <property type="entry name" value="Znf_RING"/>
</dbReference>
<organism evidence="11 12">
    <name type="scientific">Clytia hemisphaerica</name>
    <dbReference type="NCBI Taxonomy" id="252671"/>
    <lineage>
        <taxon>Eukaryota</taxon>
        <taxon>Metazoa</taxon>
        <taxon>Cnidaria</taxon>
        <taxon>Hydrozoa</taxon>
        <taxon>Hydroidolina</taxon>
        <taxon>Leptothecata</taxon>
        <taxon>Obeliida</taxon>
        <taxon>Clytiidae</taxon>
        <taxon>Clytia</taxon>
    </lineage>
</organism>
<dbReference type="PANTHER" id="PTHR10131">
    <property type="entry name" value="TNF RECEPTOR ASSOCIATED FACTOR"/>
    <property type="match status" value="1"/>
</dbReference>
<dbReference type="Proteomes" id="UP000594262">
    <property type="component" value="Unplaced"/>
</dbReference>
<feature type="zinc finger region" description="TRAF-type" evidence="7">
    <location>
        <begin position="158"/>
        <end position="214"/>
    </location>
</feature>
<evidence type="ECO:0000256" key="2">
    <source>
        <dbReference type="ARBA" id="ARBA00022490"/>
    </source>
</evidence>
<dbReference type="PROSITE" id="PS50145">
    <property type="entry name" value="ZF_TRAF"/>
    <property type="match status" value="2"/>
</dbReference>
<protein>
    <submittedName>
        <fullName evidence="11">Uncharacterized protein</fullName>
    </submittedName>
</protein>
<feature type="domain" description="RING-type" evidence="9">
    <location>
        <begin position="21"/>
        <end position="63"/>
    </location>
</feature>
<dbReference type="GO" id="GO:0043122">
    <property type="term" value="P:regulation of canonical NF-kappaB signal transduction"/>
    <property type="evidence" value="ECO:0007669"/>
    <property type="project" value="TreeGrafter"/>
</dbReference>
<dbReference type="InterPro" id="IPR013083">
    <property type="entry name" value="Znf_RING/FYVE/PHD"/>
</dbReference>
<feature type="zinc finger region" description="TRAF-type" evidence="7">
    <location>
        <begin position="104"/>
        <end position="149"/>
    </location>
</feature>
<proteinExistence type="predicted"/>
<dbReference type="SUPFAM" id="SSF49599">
    <property type="entry name" value="TRAF domain-like"/>
    <property type="match status" value="2"/>
</dbReference>
<dbReference type="Gene3D" id="3.30.40.10">
    <property type="entry name" value="Zinc/RING finger domain, C3HC4 (zinc finger)"/>
    <property type="match status" value="2"/>
</dbReference>
<comment type="subcellular location">
    <subcellularLocation>
        <location evidence="1">Cytoplasm</location>
    </subcellularLocation>
</comment>
<keyword evidence="6 7" id="KW-0862">Zinc</keyword>
<evidence type="ECO:0000256" key="4">
    <source>
        <dbReference type="ARBA" id="ARBA00022737"/>
    </source>
</evidence>
<dbReference type="InterPro" id="IPR001293">
    <property type="entry name" value="Znf_TRAF"/>
</dbReference>
<dbReference type="InterPro" id="IPR008974">
    <property type="entry name" value="TRAF-like"/>
</dbReference>
<evidence type="ECO:0000256" key="5">
    <source>
        <dbReference type="ARBA" id="ARBA00022771"/>
    </source>
</evidence>
<dbReference type="GO" id="GO:0008270">
    <property type="term" value="F:zinc ion binding"/>
    <property type="evidence" value="ECO:0007669"/>
    <property type="project" value="UniProtKB-KW"/>
</dbReference>
<feature type="domain" description="TRAF-type" evidence="10">
    <location>
        <begin position="158"/>
        <end position="214"/>
    </location>
</feature>
<reference evidence="11" key="1">
    <citation type="submission" date="2021-01" db="UniProtKB">
        <authorList>
            <consortium name="EnsemblMetazoa"/>
        </authorList>
    </citation>
    <scope>IDENTIFICATION</scope>
</reference>
<keyword evidence="2" id="KW-0963">Cytoplasm</keyword>
<evidence type="ECO:0000313" key="12">
    <source>
        <dbReference type="Proteomes" id="UP000594262"/>
    </source>
</evidence>
<keyword evidence="8" id="KW-0175">Coiled coil</keyword>
<evidence type="ECO:0000256" key="1">
    <source>
        <dbReference type="ARBA" id="ARBA00004496"/>
    </source>
</evidence>
<name>A0A7M5VFX2_9CNID</name>
<dbReference type="Pfam" id="PF00097">
    <property type="entry name" value="zf-C3HC4"/>
    <property type="match status" value="1"/>
</dbReference>
<evidence type="ECO:0000256" key="7">
    <source>
        <dbReference type="PROSITE-ProRule" id="PRU00207"/>
    </source>
</evidence>
<keyword evidence="12" id="KW-1185">Reference proteome</keyword>
<dbReference type="PROSITE" id="PS00518">
    <property type="entry name" value="ZF_RING_1"/>
    <property type="match status" value="1"/>
</dbReference>
<dbReference type="SUPFAM" id="SSF57850">
    <property type="entry name" value="RING/U-box"/>
    <property type="match status" value="1"/>
</dbReference>
<evidence type="ECO:0000256" key="8">
    <source>
        <dbReference type="SAM" id="Coils"/>
    </source>
</evidence>
<evidence type="ECO:0000313" key="11">
    <source>
        <dbReference type="EnsemblMetazoa" id="CLYHEMP010165.3"/>
    </source>
</evidence>
<dbReference type="AlphaFoldDB" id="A0A7M5VFX2"/>
<dbReference type="RefSeq" id="XP_066935138.1">
    <property type="nucleotide sequence ID" value="XM_067079037.1"/>
</dbReference>
<evidence type="ECO:0000259" key="10">
    <source>
        <dbReference type="PROSITE" id="PS50145"/>
    </source>
</evidence>
<dbReference type="Gene3D" id="2.60.210.10">
    <property type="entry name" value="Apoptosis, Tumor Necrosis Factor Receptor Associated Protein 2, Chain A"/>
    <property type="match status" value="1"/>
</dbReference>
<dbReference type="OrthoDB" id="5945562at2759"/>
<evidence type="ECO:0000256" key="3">
    <source>
        <dbReference type="ARBA" id="ARBA00022723"/>
    </source>
</evidence>
<feature type="domain" description="TRAF-type" evidence="10">
    <location>
        <begin position="104"/>
        <end position="149"/>
    </location>
</feature>
<dbReference type="PROSITE" id="PS50089">
    <property type="entry name" value="ZF_RING_2"/>
    <property type="match status" value="1"/>
</dbReference>
<sequence length="407" mass="47066">MTKGGYDVELVNGELENDITCSICLFILKDPMQAIECGHRFCKTCVAGLQKGVNGSYVCPEDRAETAFYPDKGRGREILGFAVRCSNKMLGCPWVKELREVEDHKEQCDFKIVKCVVESCAEEFQRRYEDQHYKKCKYRMVQCPFCNEDYIFAFEEEHIDDCEEFLECCDYCSDIDIPRSKMDIHLSKDCKKIPLCCPYEPLGCKEKMLFSDLEKHEVISTQHHLKLAINKITNQQEQIQLLMDNQNQLLERLSKVEGKSDAILLMKDQHIWRIPRFSDEIRKAKNLGRHHTLSKFIYTSKGYRLECILQPYQRLFQSGTLLSCRTTVGSFDESLTWPMNKFMITSCIIDPQGIARDKTSVTTTNSRAFKKPPHLNPGATSFFIPDENVEKYTFIGILTIKIQIADV</sequence>
<dbReference type="InterPro" id="IPR018957">
    <property type="entry name" value="Znf_C3HC4_RING-type"/>
</dbReference>
<dbReference type="Pfam" id="PF02176">
    <property type="entry name" value="zf-TRAF"/>
    <property type="match status" value="2"/>
</dbReference>
<evidence type="ECO:0000256" key="6">
    <source>
        <dbReference type="ARBA" id="ARBA00022833"/>
    </source>
</evidence>
<feature type="coiled-coil region" evidence="8">
    <location>
        <begin position="225"/>
        <end position="252"/>
    </location>
</feature>
<accession>A0A7M5VFX2</accession>
<dbReference type="GO" id="GO:0005737">
    <property type="term" value="C:cytoplasm"/>
    <property type="evidence" value="ECO:0007669"/>
    <property type="project" value="UniProtKB-SubCell"/>
</dbReference>
<keyword evidence="5 7" id="KW-0863">Zinc-finger</keyword>
<dbReference type="InterPro" id="IPR017907">
    <property type="entry name" value="Znf_RING_CS"/>
</dbReference>
<dbReference type="EnsemblMetazoa" id="CLYHEMT010165.3">
    <property type="protein sequence ID" value="CLYHEMP010165.3"/>
    <property type="gene ID" value="CLYHEMG010165"/>
</dbReference>
<evidence type="ECO:0000259" key="9">
    <source>
        <dbReference type="PROSITE" id="PS50089"/>
    </source>
</evidence>
<dbReference type="SMART" id="SM00184">
    <property type="entry name" value="RING"/>
    <property type="match status" value="1"/>
</dbReference>
<keyword evidence="3 7" id="KW-0479">Metal-binding</keyword>
<dbReference type="GeneID" id="136822755"/>